<reference evidence="9 10" key="1">
    <citation type="journal article" date="2015" name="Genom Data">
        <title>Draft genome sequence of a multidrug-resistant Chryseobacterium indologenes isolate from Malaysia.</title>
        <authorList>
            <person name="Yu C.Y."/>
            <person name="Ang G.Y."/>
            <person name="Cheng H.J."/>
            <person name="Cheong Y.M."/>
            <person name="Yin W.F."/>
            <person name="Chan K.G."/>
        </authorList>
    </citation>
    <scope>NUCLEOTIDE SEQUENCE [LARGE SCALE GENOMIC DNA]</scope>
    <source>
        <strain evidence="9 10">CI_885</strain>
    </source>
</reference>
<gene>
    <name evidence="9" type="ORF">AOB46_14515</name>
</gene>
<dbReference type="Proteomes" id="UP000037953">
    <property type="component" value="Unassembled WGS sequence"/>
</dbReference>
<keyword evidence="3" id="KW-0813">Transport</keyword>
<evidence type="ECO:0000256" key="6">
    <source>
        <dbReference type="ARBA" id="ARBA00023136"/>
    </source>
</evidence>
<dbReference type="AlphaFoldDB" id="A0A0N0ZW53"/>
<evidence type="ECO:0000256" key="1">
    <source>
        <dbReference type="ARBA" id="ARBA00004442"/>
    </source>
</evidence>
<evidence type="ECO:0000256" key="4">
    <source>
        <dbReference type="ARBA" id="ARBA00022452"/>
    </source>
</evidence>
<comment type="similarity">
    <text evidence="2">Belongs to the outer membrane factor (OMF) (TC 1.B.17) family.</text>
</comment>
<keyword evidence="8" id="KW-0175">Coiled coil</keyword>
<evidence type="ECO:0000313" key="9">
    <source>
        <dbReference type="EMBL" id="KPE50585.1"/>
    </source>
</evidence>
<comment type="subcellular location">
    <subcellularLocation>
        <location evidence="1">Cell outer membrane</location>
    </subcellularLocation>
</comment>
<dbReference type="InterPro" id="IPR003423">
    <property type="entry name" value="OMP_efflux"/>
</dbReference>
<keyword evidence="6" id="KW-0472">Membrane</keyword>
<dbReference type="SUPFAM" id="SSF56954">
    <property type="entry name" value="Outer membrane efflux proteins (OEP)"/>
    <property type="match status" value="1"/>
</dbReference>
<dbReference type="GO" id="GO:1990281">
    <property type="term" value="C:efflux pump complex"/>
    <property type="evidence" value="ECO:0007669"/>
    <property type="project" value="TreeGrafter"/>
</dbReference>
<comment type="caution">
    <text evidence="9">The sequence shown here is derived from an EMBL/GenBank/DDBJ whole genome shotgun (WGS) entry which is preliminary data.</text>
</comment>
<proteinExistence type="inferred from homology"/>
<evidence type="ECO:0000256" key="5">
    <source>
        <dbReference type="ARBA" id="ARBA00022692"/>
    </source>
</evidence>
<feature type="coiled-coil region" evidence="8">
    <location>
        <begin position="149"/>
        <end position="200"/>
    </location>
</feature>
<protein>
    <submittedName>
        <fullName evidence="9">Transporter</fullName>
    </submittedName>
</protein>
<sequence length="441" mass="48991">MKKVWIIVFGLSCLGLSAQKKWSLKECVDYAVEHNLQVIQNQYNKQSQDASLKIAKKEYLPTLSANMSNGVSFGQASLGAGSFRNDRFNNSVGIGADILVYNNGRLEKSVRKAQFDVEASQYDIETIKNDISLQIAQQYLTALLNKEIVKISQSALENAQKQYDRAKITTEVGTTAQTVLAEAEAALAREKQNLKKAEIEVGRALFAIAQLLQLPEYKDFDVENVNVPETLDSPLMTADEVLTTAYEIQPQIKAAESRIRSAEAQTEVSKTAFWPTLTASAGLSTFYNYQISKGQERVSQPGFFQQYSDQFGQNVGLSLNVPIFNKGITKLQVEQSKINESIAKNTLNQQKQTVRQNVQKAQFDADANYETYLAAVEAEKSTRLALEFADKSYAAGRTTIYDVNVARNNYANAQGSVAQAKYNYLFSLKMLSFYAGVPLSL</sequence>
<dbReference type="PANTHER" id="PTHR30026:SF20">
    <property type="entry name" value="OUTER MEMBRANE PROTEIN TOLC"/>
    <property type="match status" value="1"/>
</dbReference>
<keyword evidence="7" id="KW-0998">Cell outer membrane</keyword>
<accession>A0A0N0ZW53</accession>
<dbReference type="RefSeq" id="WP_062700598.1">
    <property type="nucleotide sequence ID" value="NZ_LJOD01000009.1"/>
</dbReference>
<dbReference type="PATRIC" id="fig|253.9.peg.4784"/>
<dbReference type="GO" id="GO:0009279">
    <property type="term" value="C:cell outer membrane"/>
    <property type="evidence" value="ECO:0007669"/>
    <property type="project" value="UniProtKB-SubCell"/>
</dbReference>
<dbReference type="GO" id="GO:0015288">
    <property type="term" value="F:porin activity"/>
    <property type="evidence" value="ECO:0007669"/>
    <property type="project" value="TreeGrafter"/>
</dbReference>
<dbReference type="OrthoDB" id="9811587at2"/>
<dbReference type="EMBL" id="LJOD01000009">
    <property type="protein sequence ID" value="KPE50585.1"/>
    <property type="molecule type" value="Genomic_DNA"/>
</dbReference>
<evidence type="ECO:0000256" key="3">
    <source>
        <dbReference type="ARBA" id="ARBA00022448"/>
    </source>
</evidence>
<keyword evidence="5" id="KW-0812">Transmembrane</keyword>
<dbReference type="Gene3D" id="1.20.1600.10">
    <property type="entry name" value="Outer membrane efflux proteins (OEP)"/>
    <property type="match status" value="1"/>
</dbReference>
<keyword evidence="4" id="KW-1134">Transmembrane beta strand</keyword>
<evidence type="ECO:0000256" key="8">
    <source>
        <dbReference type="SAM" id="Coils"/>
    </source>
</evidence>
<dbReference type="PANTHER" id="PTHR30026">
    <property type="entry name" value="OUTER MEMBRANE PROTEIN TOLC"/>
    <property type="match status" value="1"/>
</dbReference>
<dbReference type="InterPro" id="IPR051906">
    <property type="entry name" value="TolC-like"/>
</dbReference>
<dbReference type="GO" id="GO:0015562">
    <property type="term" value="F:efflux transmembrane transporter activity"/>
    <property type="evidence" value="ECO:0007669"/>
    <property type="project" value="InterPro"/>
</dbReference>
<evidence type="ECO:0000256" key="7">
    <source>
        <dbReference type="ARBA" id="ARBA00023237"/>
    </source>
</evidence>
<name>A0A0N0ZW53_CHRID</name>
<reference evidence="10" key="2">
    <citation type="submission" date="2015-09" db="EMBL/GenBank/DDBJ databases">
        <title>Draft genome sequence of a multidrug-resistant Chryseobacterium indologenes isolate from Malaysia.</title>
        <authorList>
            <person name="Yu C.Y."/>
            <person name="Ang G.Y."/>
            <person name="Chan K.-G."/>
        </authorList>
    </citation>
    <scope>NUCLEOTIDE SEQUENCE [LARGE SCALE GENOMIC DNA]</scope>
    <source>
        <strain evidence="10">CI_885</strain>
    </source>
</reference>
<organism evidence="9 10">
    <name type="scientific">Chryseobacterium indologenes</name>
    <name type="common">Flavobacterium indologenes</name>
    <dbReference type="NCBI Taxonomy" id="253"/>
    <lineage>
        <taxon>Bacteria</taxon>
        <taxon>Pseudomonadati</taxon>
        <taxon>Bacteroidota</taxon>
        <taxon>Flavobacteriia</taxon>
        <taxon>Flavobacteriales</taxon>
        <taxon>Weeksellaceae</taxon>
        <taxon>Chryseobacterium group</taxon>
        <taxon>Chryseobacterium</taxon>
    </lineage>
</organism>
<evidence type="ECO:0000313" key="10">
    <source>
        <dbReference type="Proteomes" id="UP000037953"/>
    </source>
</evidence>
<dbReference type="Pfam" id="PF02321">
    <property type="entry name" value="OEP"/>
    <property type="match status" value="2"/>
</dbReference>
<evidence type="ECO:0000256" key="2">
    <source>
        <dbReference type="ARBA" id="ARBA00007613"/>
    </source>
</evidence>